<evidence type="ECO:0000256" key="4">
    <source>
        <dbReference type="SAM" id="MobiDB-lite"/>
    </source>
</evidence>
<dbReference type="Gene3D" id="3.30.450.80">
    <property type="entry name" value="Transcription factor LuxR-like, autoinducer-binding domain"/>
    <property type="match status" value="1"/>
</dbReference>
<keyword evidence="2 7" id="KW-0238">DNA-binding</keyword>
<gene>
    <name evidence="7" type="ORF">DFR48_10131</name>
</gene>
<dbReference type="PRINTS" id="PR00038">
    <property type="entry name" value="HTHLUXR"/>
</dbReference>
<dbReference type="InterPro" id="IPR000792">
    <property type="entry name" value="Tscrpt_reg_LuxR_C"/>
</dbReference>
<evidence type="ECO:0000256" key="3">
    <source>
        <dbReference type="ARBA" id="ARBA00023163"/>
    </source>
</evidence>
<dbReference type="GO" id="GO:0003677">
    <property type="term" value="F:DNA binding"/>
    <property type="evidence" value="ECO:0007669"/>
    <property type="project" value="UniProtKB-KW"/>
</dbReference>
<evidence type="ECO:0000256" key="1">
    <source>
        <dbReference type="ARBA" id="ARBA00023015"/>
    </source>
</evidence>
<accession>A0A6I7HSA1</accession>
<reference evidence="7 8" key="1">
    <citation type="submission" date="2018-07" db="EMBL/GenBank/DDBJ databases">
        <title>Genomic Encyclopedia of Type Strains, Phase IV (KMG-IV): sequencing the most valuable type-strain genomes for metagenomic binning, comparative biology and taxonomic classification.</title>
        <authorList>
            <person name="Goeker M."/>
        </authorList>
    </citation>
    <scope>NUCLEOTIDE SEQUENCE [LARGE SCALE GENOMIC DNA]</scope>
    <source>
        <strain evidence="7 8">DSM 25528</strain>
    </source>
</reference>
<feature type="transmembrane region" description="Helical" evidence="5">
    <location>
        <begin position="36"/>
        <end position="58"/>
    </location>
</feature>
<dbReference type="CDD" id="cd06170">
    <property type="entry name" value="LuxR_C_like"/>
    <property type="match status" value="1"/>
</dbReference>
<proteinExistence type="predicted"/>
<dbReference type="PROSITE" id="PS00622">
    <property type="entry name" value="HTH_LUXR_1"/>
    <property type="match status" value="1"/>
</dbReference>
<dbReference type="Proteomes" id="UP000252582">
    <property type="component" value="Unassembled WGS sequence"/>
</dbReference>
<keyword evidence="1" id="KW-0805">Transcription regulation</keyword>
<evidence type="ECO:0000256" key="2">
    <source>
        <dbReference type="ARBA" id="ARBA00023125"/>
    </source>
</evidence>
<dbReference type="SUPFAM" id="SSF46894">
    <property type="entry name" value="C-terminal effector domain of the bipartite response regulators"/>
    <property type="match status" value="1"/>
</dbReference>
<keyword evidence="5" id="KW-0472">Membrane</keyword>
<dbReference type="InterPro" id="IPR016032">
    <property type="entry name" value="Sig_transdc_resp-reg_C-effctor"/>
</dbReference>
<dbReference type="InterPro" id="IPR005143">
    <property type="entry name" value="TF_LuxR_autoind-bd_dom"/>
</dbReference>
<dbReference type="PROSITE" id="PS50043">
    <property type="entry name" value="HTH_LUXR_2"/>
    <property type="match status" value="1"/>
</dbReference>
<protein>
    <submittedName>
        <fullName evidence="7">DNA-binding CsgD family transcriptional regulator</fullName>
    </submittedName>
</protein>
<evidence type="ECO:0000256" key="5">
    <source>
        <dbReference type="SAM" id="Phobius"/>
    </source>
</evidence>
<evidence type="ECO:0000313" key="8">
    <source>
        <dbReference type="Proteomes" id="UP000252582"/>
    </source>
</evidence>
<dbReference type="Pfam" id="PF03472">
    <property type="entry name" value="Autoind_bind"/>
    <property type="match status" value="1"/>
</dbReference>
<feature type="region of interest" description="Disordered" evidence="4">
    <location>
        <begin position="1"/>
        <end position="21"/>
    </location>
</feature>
<dbReference type="Gene3D" id="1.10.10.10">
    <property type="entry name" value="Winged helix-like DNA-binding domain superfamily/Winged helix DNA-binding domain"/>
    <property type="match status" value="1"/>
</dbReference>
<dbReference type="PANTHER" id="PTHR44688:SF16">
    <property type="entry name" value="DNA-BINDING TRANSCRIPTIONAL ACTIVATOR DEVR_DOSR"/>
    <property type="match status" value="1"/>
</dbReference>
<comment type="caution">
    <text evidence="7">The sequence shown here is derived from an EMBL/GenBank/DDBJ whole genome shotgun (WGS) entry which is preliminary data.</text>
</comment>
<evidence type="ECO:0000259" key="6">
    <source>
        <dbReference type="PROSITE" id="PS50043"/>
    </source>
</evidence>
<dbReference type="EMBL" id="QPIX01000001">
    <property type="protein sequence ID" value="RCW28023.1"/>
    <property type="molecule type" value="Genomic_DNA"/>
</dbReference>
<dbReference type="GO" id="GO:0006355">
    <property type="term" value="P:regulation of DNA-templated transcription"/>
    <property type="evidence" value="ECO:0007669"/>
    <property type="project" value="InterPro"/>
</dbReference>
<dbReference type="AlphaFoldDB" id="A0A6I7HSA1"/>
<sequence>MFRSHNHAYRMSDETPVEKEHSVEEKLSGMSRRFGLDFYLVSAFPGSLVPTFAAGVVISNWPASLIEAYDLSGFYKESELVRRLGETMRPVSFSEWPFADRHPPGKAAVIDVSDGFERTLAFAIRDHDHQRLIFAFSGRRRPLDENEIATLYLSCLTLIDDGLGRLRRPSLPTEPLSGRELDCLRWAAEGKSSDEIAVILDISAHTVVSYLKNALRKLDAVNRMQAIARACRLGLI</sequence>
<feature type="domain" description="HTH luxR-type" evidence="6">
    <location>
        <begin position="169"/>
        <end position="234"/>
    </location>
</feature>
<dbReference type="SUPFAM" id="SSF75516">
    <property type="entry name" value="Pheromone-binding domain of LuxR-like quorum-sensing transcription factors"/>
    <property type="match status" value="1"/>
</dbReference>
<keyword evidence="5" id="KW-0812">Transmembrane</keyword>
<dbReference type="PANTHER" id="PTHR44688">
    <property type="entry name" value="DNA-BINDING TRANSCRIPTIONAL ACTIVATOR DEVR_DOSR"/>
    <property type="match status" value="1"/>
</dbReference>
<keyword evidence="3" id="KW-0804">Transcription</keyword>
<feature type="compositionally biased region" description="Basic and acidic residues" evidence="4">
    <location>
        <begin position="10"/>
        <end position="21"/>
    </location>
</feature>
<organism evidence="7 8">
    <name type="scientific">Ciceribacter lividus</name>
    <dbReference type="NCBI Taxonomy" id="1197950"/>
    <lineage>
        <taxon>Bacteria</taxon>
        <taxon>Pseudomonadati</taxon>
        <taxon>Pseudomonadota</taxon>
        <taxon>Alphaproteobacteria</taxon>
        <taxon>Hyphomicrobiales</taxon>
        <taxon>Rhizobiaceae</taxon>
        <taxon>Ciceribacter</taxon>
    </lineage>
</organism>
<dbReference type="SMART" id="SM00421">
    <property type="entry name" value="HTH_LUXR"/>
    <property type="match status" value="1"/>
</dbReference>
<keyword evidence="5" id="KW-1133">Transmembrane helix</keyword>
<dbReference type="InterPro" id="IPR036388">
    <property type="entry name" value="WH-like_DNA-bd_sf"/>
</dbReference>
<dbReference type="InterPro" id="IPR036693">
    <property type="entry name" value="TF_LuxR_autoind-bd_dom_sf"/>
</dbReference>
<dbReference type="Pfam" id="PF00196">
    <property type="entry name" value="GerE"/>
    <property type="match status" value="1"/>
</dbReference>
<name>A0A6I7HSA1_9HYPH</name>
<keyword evidence="8" id="KW-1185">Reference proteome</keyword>
<evidence type="ECO:0000313" key="7">
    <source>
        <dbReference type="EMBL" id="RCW28023.1"/>
    </source>
</evidence>